<evidence type="ECO:0000256" key="2">
    <source>
        <dbReference type="ARBA" id="ARBA00022840"/>
    </source>
</evidence>
<feature type="coiled-coil region" evidence="3">
    <location>
        <begin position="1290"/>
        <end position="1317"/>
    </location>
</feature>
<keyword evidence="3" id="KW-0175">Coiled coil</keyword>
<evidence type="ECO:0000256" key="1">
    <source>
        <dbReference type="ARBA" id="ARBA00022741"/>
    </source>
</evidence>
<dbReference type="InterPro" id="IPR000182">
    <property type="entry name" value="GNAT_dom"/>
</dbReference>
<dbReference type="Proteomes" id="UP000885779">
    <property type="component" value="Unassembled WGS sequence"/>
</dbReference>
<gene>
    <name evidence="5" type="ORF">ENK44_00585</name>
</gene>
<dbReference type="PROSITE" id="PS51186">
    <property type="entry name" value="GNAT"/>
    <property type="match status" value="1"/>
</dbReference>
<dbReference type="PANTHER" id="PTHR43272:SF33">
    <property type="entry name" value="AMP-BINDING DOMAIN-CONTAINING PROTEIN-RELATED"/>
    <property type="match status" value="1"/>
</dbReference>
<evidence type="ECO:0000256" key="3">
    <source>
        <dbReference type="SAM" id="Coils"/>
    </source>
</evidence>
<sequence>MTPQQFTQKIIRLEEQIKAGSEALTANEMKEVLQSFNALLKNIIKEDLFNAFPEVVIQWNEILDTVMSTQFASRVAETLKPQLFYDFGIYLRDQNRNQSDLITKLIHNYLDVLRQSVFLLKIKDTPKWEKLIYDLILKSNFTVNTLFRQRVRDYGQKTLFRVLYATGETDYSWLQAKELVDRYAYGLARLALDNGPEPSKIAFLMENSLEMAVADLACLTSGLVNVMMPANSVPQQIQFILNQTKARIVLVYNDKQLAKIKEIKKDLPYLKTAVLVRGSSVEDWAITLDEMLNAGIDFPEEKLHQLQQNVHMDDLATIMYTSGTTGEPKGIMFSYMNIVYKRFCRALALPKISDKDRYLAYLPLFHTFGRYLELMGAVFWGAEYAFMENPALATMIDNMKRVQPTIFISIPKKWYQLYEYIASKVDIELAEDAAIKREVKKATGGKLKWGLSAAGYLEPDIFKFFQRYGIELMSGFGMTEATGGITMTYPGQYVENSLGRPLPGIEVKLSEEGEMMIRGPYVMLGYYGLPDPKSVFVDGWLPTGDIMRQDKNGYYEIIDRKKEIYKNIKGETIAPQRIENMFRDFEYVEQVFLVGDHRPFNTVLIYPAYEAGPMLKKMNEEERQNYFSSLVVTVNKFLAPFERIVDFRIIDRPFSAEKGELTPKNTYKRRVIEQNFAEIIETMYAKPHISLYYGNMEVRIPNWFLREKGCLINDLIFDRRGLYITKYEQKLILKETPKEKGIVRIGNYYYRNEKPYIDFQIILANPFYWLGNRELMGFAGNAIFQWFRVDEPDKKIRFDRVVKAERVKKNELEELHKMVAGGEHSLFGLNLAICFMQSPREEEALIGVNYLEKVLNDDNFPYRNLVLEILTQPGYNQKLSVRRALFALVLKVADDPQFERYLSIYLDHSPDLLDENLIESIGRSNRGEEFLNSIHHILKKALSATPKKTDLQKSCIPSLLDALAAYGVHHPTKYKRVRQLLVRYQLRKDYRGLSAVASKARHKLLDGFRAWLGSNQQVSVDVETGQEYHWEDVVIFDERIPDADRKHILEALSNTSLLREAIFLFSGGNMVRLYDIPLGGVWISIIDDEEDKTVYRLSVQTRFQGAYDIALNLSRKPHSQEILDEINWLIHSGAPAKGLRLLEDFGGYWREYGIWTEEYIPGDKVAKVLQRSLRRDTEEARQRIYHLWPYFVWTAVSAHVSFWKRAGYKLELQDKSIDNIVIAPHDYQTGMRIISIASRVPSKGLTSLLLDFYRQFVEETERIYPFLKRDGLCNSMFAGILDSEGEEDGIRLLKKVLQELKKENDEVIVKMRKHLEIFIETTQEFGFVPKKLYFAIQRFHRWFNINKEASLSAQARTLNELYDTYQLHELEKKHPETRTRFYMETVFKDSSPEFYRALLEVSQKQRKQQLSHEDTLALISQLQKTIDLSEKEKFFLSRLSYPHLKPTDSAVLVSSHSDGAAIADVVVRLEDYDGIPYLVRKPISPKEISRLHKLFLEADLPVSFRPEHRFMVAVSEREHIIGGLFYTYIDNETVYMEKIVVSRHFRRKGISEGLMHEFFNRLRDARVRYVTTGFFRPEYFYRFGFKVEKKYAGLVKDLGK</sequence>
<dbReference type="GO" id="GO:0016020">
    <property type="term" value="C:membrane"/>
    <property type="evidence" value="ECO:0007669"/>
    <property type="project" value="TreeGrafter"/>
</dbReference>
<dbReference type="Gene3D" id="3.40.630.30">
    <property type="match status" value="1"/>
</dbReference>
<comment type="caution">
    <text evidence="5">The sequence shown here is derived from an EMBL/GenBank/DDBJ whole genome shotgun (WGS) entry which is preliminary data.</text>
</comment>
<dbReference type="SUPFAM" id="SSF55729">
    <property type="entry name" value="Acyl-CoA N-acyltransferases (Nat)"/>
    <property type="match status" value="1"/>
</dbReference>
<dbReference type="SUPFAM" id="SSF56801">
    <property type="entry name" value="Acetyl-CoA synthetase-like"/>
    <property type="match status" value="1"/>
</dbReference>
<dbReference type="PROSITE" id="PS00455">
    <property type="entry name" value="AMP_BINDING"/>
    <property type="match status" value="1"/>
</dbReference>
<dbReference type="GO" id="GO:0016747">
    <property type="term" value="F:acyltransferase activity, transferring groups other than amino-acyl groups"/>
    <property type="evidence" value="ECO:0007669"/>
    <property type="project" value="InterPro"/>
</dbReference>
<organism evidence="5">
    <name type="scientific">Caldithrix abyssi</name>
    <dbReference type="NCBI Taxonomy" id="187145"/>
    <lineage>
        <taxon>Bacteria</taxon>
        <taxon>Pseudomonadati</taxon>
        <taxon>Calditrichota</taxon>
        <taxon>Calditrichia</taxon>
        <taxon>Calditrichales</taxon>
        <taxon>Calditrichaceae</taxon>
        <taxon>Caldithrix</taxon>
    </lineage>
</organism>
<evidence type="ECO:0000259" key="4">
    <source>
        <dbReference type="PROSITE" id="PS51186"/>
    </source>
</evidence>
<reference evidence="5" key="1">
    <citation type="journal article" date="2020" name="mSystems">
        <title>Genome- and Community-Level Interaction Insights into Carbon Utilization and Element Cycling Functions of Hydrothermarchaeota in Hydrothermal Sediment.</title>
        <authorList>
            <person name="Zhou Z."/>
            <person name="Liu Y."/>
            <person name="Xu W."/>
            <person name="Pan J."/>
            <person name="Luo Z.H."/>
            <person name="Li M."/>
        </authorList>
    </citation>
    <scope>NUCLEOTIDE SEQUENCE [LARGE SCALE GENOMIC DNA]</scope>
    <source>
        <strain evidence="5">HyVt-577</strain>
    </source>
</reference>
<dbReference type="Pfam" id="PF23562">
    <property type="entry name" value="AMP-binding_C_3"/>
    <property type="match status" value="1"/>
</dbReference>
<protein>
    <submittedName>
        <fullName evidence="5">GNAT family N-acetyltransferase</fullName>
    </submittedName>
</protein>
<dbReference type="GO" id="GO:0004467">
    <property type="term" value="F:long-chain fatty acid-CoA ligase activity"/>
    <property type="evidence" value="ECO:0007669"/>
    <property type="project" value="TreeGrafter"/>
</dbReference>
<dbReference type="PANTHER" id="PTHR43272">
    <property type="entry name" value="LONG-CHAIN-FATTY-ACID--COA LIGASE"/>
    <property type="match status" value="1"/>
</dbReference>
<name>A0A7V4TX96_CALAY</name>
<keyword evidence="2" id="KW-0067">ATP-binding</keyword>
<dbReference type="CDD" id="cd04301">
    <property type="entry name" value="NAT_SF"/>
    <property type="match status" value="1"/>
</dbReference>
<feature type="domain" description="N-acetyltransferase" evidence="4">
    <location>
        <begin position="1460"/>
        <end position="1600"/>
    </location>
</feature>
<dbReference type="GO" id="GO:0005524">
    <property type="term" value="F:ATP binding"/>
    <property type="evidence" value="ECO:0007669"/>
    <property type="project" value="UniProtKB-KW"/>
</dbReference>
<dbReference type="InterPro" id="IPR042099">
    <property type="entry name" value="ANL_N_sf"/>
</dbReference>
<keyword evidence="1" id="KW-0547">Nucleotide-binding</keyword>
<evidence type="ECO:0000313" key="5">
    <source>
        <dbReference type="EMBL" id="HGY54171.1"/>
    </source>
</evidence>
<accession>A0A7V4TX96</accession>
<dbReference type="InterPro" id="IPR020845">
    <property type="entry name" value="AMP-binding_CS"/>
</dbReference>
<dbReference type="Gene3D" id="3.40.50.12780">
    <property type="entry name" value="N-terminal domain of ligase-like"/>
    <property type="match status" value="1"/>
</dbReference>
<dbReference type="Pfam" id="PF00501">
    <property type="entry name" value="AMP-binding"/>
    <property type="match status" value="1"/>
</dbReference>
<dbReference type="Pfam" id="PF00583">
    <property type="entry name" value="Acetyltransf_1"/>
    <property type="match status" value="1"/>
</dbReference>
<dbReference type="InterPro" id="IPR016181">
    <property type="entry name" value="Acyl_CoA_acyltransferase"/>
</dbReference>
<dbReference type="InterPro" id="IPR000873">
    <property type="entry name" value="AMP-dep_synth/lig_dom"/>
</dbReference>
<proteinExistence type="predicted"/>
<dbReference type="EMBL" id="DRQG01000005">
    <property type="protein sequence ID" value="HGY54171.1"/>
    <property type="molecule type" value="Genomic_DNA"/>
</dbReference>